<keyword evidence="2" id="KW-1185">Reference proteome</keyword>
<protein>
    <submittedName>
        <fullName evidence="1">Uncharacterized protein</fullName>
    </submittedName>
</protein>
<gene>
    <name evidence="1" type="ORF">MAE02_27530</name>
</gene>
<dbReference type="EMBL" id="BJYU01000034">
    <property type="protein sequence ID" value="GEO15057.1"/>
    <property type="molecule type" value="Genomic_DNA"/>
</dbReference>
<dbReference type="RefSeq" id="WP_114184976.1">
    <property type="nucleotide sequence ID" value="NZ_BJYU01000034.1"/>
</dbReference>
<evidence type="ECO:0000313" key="2">
    <source>
        <dbReference type="Proteomes" id="UP000321085"/>
    </source>
</evidence>
<dbReference type="AlphaFoldDB" id="A0A512BTD3"/>
<comment type="caution">
    <text evidence="1">The sequence shown here is derived from an EMBL/GenBank/DDBJ whole genome shotgun (WGS) entry which is preliminary data.</text>
</comment>
<name>A0A512BTD3_9HYPH</name>
<reference evidence="1 2" key="1">
    <citation type="submission" date="2019-07" db="EMBL/GenBank/DDBJ databases">
        <title>Whole genome shotgun sequence of Microvirga aerophila NBRC 106136.</title>
        <authorList>
            <person name="Hosoyama A."/>
            <person name="Uohara A."/>
            <person name="Ohji S."/>
            <person name="Ichikawa N."/>
        </authorList>
    </citation>
    <scope>NUCLEOTIDE SEQUENCE [LARGE SCALE GENOMIC DNA]</scope>
    <source>
        <strain evidence="1 2">NBRC 106136</strain>
    </source>
</reference>
<evidence type="ECO:0000313" key="1">
    <source>
        <dbReference type="EMBL" id="GEO15057.1"/>
    </source>
</evidence>
<accession>A0A512BTD3</accession>
<dbReference type="Proteomes" id="UP000321085">
    <property type="component" value="Unassembled WGS sequence"/>
</dbReference>
<proteinExistence type="predicted"/>
<organism evidence="1 2">
    <name type="scientific">Microvirga aerophila</name>
    <dbReference type="NCBI Taxonomy" id="670291"/>
    <lineage>
        <taxon>Bacteria</taxon>
        <taxon>Pseudomonadati</taxon>
        <taxon>Pseudomonadota</taxon>
        <taxon>Alphaproteobacteria</taxon>
        <taxon>Hyphomicrobiales</taxon>
        <taxon>Methylobacteriaceae</taxon>
        <taxon>Microvirga</taxon>
    </lineage>
</organism>
<sequence length="119" mass="12816">MSWLRVPVIRRIGGFLPVAGWLRIPLVLRLQIVESHKPSDDCARSKVFDAQVERDQEGFSPHGAIDFKGYGFIPFVTTTNLRDAAALAEGAIDSSEGPIGSAIGGCKPEFVPVLLVLGV</sequence>